<accession>A0A6V2JAL0</accession>
<protein>
    <submittedName>
        <fullName evidence="1">Uncharacterized protein</fullName>
    </submittedName>
</protein>
<reference evidence="1" key="1">
    <citation type="submission" date="2021-01" db="EMBL/GenBank/DDBJ databases">
        <authorList>
            <person name="Corre E."/>
            <person name="Pelletier E."/>
            <person name="Niang G."/>
            <person name="Scheremetjew M."/>
            <person name="Finn R."/>
            <person name="Kale V."/>
            <person name="Holt S."/>
            <person name="Cochrane G."/>
            <person name="Meng A."/>
            <person name="Brown T."/>
            <person name="Cohen L."/>
        </authorList>
    </citation>
    <scope>NUCLEOTIDE SEQUENCE</scope>
    <source>
        <strain evidence="1">GSO104</strain>
    </source>
</reference>
<sequence>MLPPKYVKAARVNNRTDNIALVTVVFGSKPGESNADKLVEQLTISPNESKDFKKEHNMGSWTAVAPVEKISASFTVIEEATAATTPMNTIPDFIVEADGLIGMQEFNLIEKEILEGKRFFRIQLGLKI</sequence>
<evidence type="ECO:0000313" key="1">
    <source>
        <dbReference type="EMBL" id="CAE4629300.1"/>
    </source>
</evidence>
<dbReference type="EMBL" id="HBNS01033882">
    <property type="protein sequence ID" value="CAE4629302.1"/>
    <property type="molecule type" value="Transcribed_RNA"/>
</dbReference>
<gene>
    <name evidence="1" type="ORF">DBRI00130_LOCUS26511</name>
    <name evidence="2" type="ORF">DBRI00130_LOCUS26512</name>
</gene>
<dbReference type="EMBL" id="HBNS01033881">
    <property type="protein sequence ID" value="CAE4629300.1"/>
    <property type="molecule type" value="Transcribed_RNA"/>
</dbReference>
<organism evidence="1">
    <name type="scientific">Ditylum brightwellii</name>
    <dbReference type="NCBI Taxonomy" id="49249"/>
    <lineage>
        <taxon>Eukaryota</taxon>
        <taxon>Sar</taxon>
        <taxon>Stramenopiles</taxon>
        <taxon>Ochrophyta</taxon>
        <taxon>Bacillariophyta</taxon>
        <taxon>Mediophyceae</taxon>
        <taxon>Lithodesmiophycidae</taxon>
        <taxon>Lithodesmiales</taxon>
        <taxon>Lithodesmiaceae</taxon>
        <taxon>Ditylum</taxon>
    </lineage>
</organism>
<evidence type="ECO:0000313" key="2">
    <source>
        <dbReference type="EMBL" id="CAE4629302.1"/>
    </source>
</evidence>
<dbReference type="AlphaFoldDB" id="A0A6V2JAL0"/>
<name>A0A6V2JAL0_9STRA</name>
<proteinExistence type="predicted"/>